<comment type="caution">
    <text evidence="2">The sequence shown here is derived from an EMBL/GenBank/DDBJ whole genome shotgun (WGS) entry which is preliminary data.</text>
</comment>
<accession>A0A843X0D8</accession>
<proteinExistence type="predicted"/>
<evidence type="ECO:0000313" key="3">
    <source>
        <dbReference type="Proteomes" id="UP000652761"/>
    </source>
</evidence>
<keyword evidence="3" id="KW-1185">Reference proteome</keyword>
<feature type="compositionally biased region" description="Polar residues" evidence="1">
    <location>
        <begin position="32"/>
        <end position="49"/>
    </location>
</feature>
<dbReference type="AlphaFoldDB" id="A0A843X0D8"/>
<evidence type="ECO:0000313" key="2">
    <source>
        <dbReference type="EMBL" id="MQM14277.1"/>
    </source>
</evidence>
<dbReference type="EMBL" id="NMUH01006031">
    <property type="protein sequence ID" value="MQM14277.1"/>
    <property type="molecule type" value="Genomic_DNA"/>
</dbReference>
<protein>
    <submittedName>
        <fullName evidence="2">Uncharacterized protein</fullName>
    </submittedName>
</protein>
<gene>
    <name evidence="2" type="ORF">Taro_047207</name>
</gene>
<sequence length="127" mass="13667">MARPSPAGGRGPIERRHDVSRAASRIRVQFLHSGTSGTQKLPPSASQPVRTKAPPSEQGLLGLRRKPLRDGQYFLASGNWQQAVPPGTKYRTAGVRPQLGQAAVLRVLGVSVAALSRPSRGWRQELG</sequence>
<feature type="region of interest" description="Disordered" evidence="1">
    <location>
        <begin position="1"/>
        <end position="59"/>
    </location>
</feature>
<dbReference type="Proteomes" id="UP000652761">
    <property type="component" value="Unassembled WGS sequence"/>
</dbReference>
<evidence type="ECO:0000256" key="1">
    <source>
        <dbReference type="SAM" id="MobiDB-lite"/>
    </source>
</evidence>
<organism evidence="2 3">
    <name type="scientific">Colocasia esculenta</name>
    <name type="common">Wild taro</name>
    <name type="synonym">Arum esculentum</name>
    <dbReference type="NCBI Taxonomy" id="4460"/>
    <lineage>
        <taxon>Eukaryota</taxon>
        <taxon>Viridiplantae</taxon>
        <taxon>Streptophyta</taxon>
        <taxon>Embryophyta</taxon>
        <taxon>Tracheophyta</taxon>
        <taxon>Spermatophyta</taxon>
        <taxon>Magnoliopsida</taxon>
        <taxon>Liliopsida</taxon>
        <taxon>Araceae</taxon>
        <taxon>Aroideae</taxon>
        <taxon>Colocasieae</taxon>
        <taxon>Colocasia</taxon>
    </lineage>
</organism>
<name>A0A843X0D8_COLES</name>
<reference evidence="2" key="1">
    <citation type="submission" date="2017-07" db="EMBL/GenBank/DDBJ databases">
        <title>Taro Niue Genome Assembly and Annotation.</title>
        <authorList>
            <person name="Atibalentja N."/>
            <person name="Keating K."/>
            <person name="Fields C.J."/>
        </authorList>
    </citation>
    <scope>NUCLEOTIDE SEQUENCE</scope>
    <source>
        <strain evidence="2">Niue_2</strain>
        <tissue evidence="2">Leaf</tissue>
    </source>
</reference>